<sequence>MKNFIIASVLGLTMLTSTELFAQCSYTQSGNLSSTISFSSIINCPNGDVVLDNMNSNPAGDGKVIFDSDVTLNSLTVNFANGNKPVEFIIPAGVTVTITTNLTFIGQPDKGKTLTVYGTLIVGNTLDFGSVQFEIDGTGTIDASAIIGADAVTCSGPQSDGTCPLVTAGSCDDGGNGFCGADVLPIVLTYFDSKSTNHGVELKWGTASEENNDYFTIERSANGSHFEKITTVSGAGTHTGNLDYTYFDKSPLKGRSYYRLSQTDFDGTTVYFDILAVDYTTVKEVSVYPNPANILDMLTIQTGADSDEDIELSIYGSTGELLKSEVVHGSGAVTIQNDLCAGFYTLQVRSGQVVISTRLVVQ</sequence>
<dbReference type="NCBIfam" id="TIGR04183">
    <property type="entry name" value="Por_Secre_tail"/>
    <property type="match status" value="1"/>
</dbReference>
<accession>A0A937FXP8</accession>
<dbReference type="AlphaFoldDB" id="A0A937FXP8"/>
<dbReference type="InterPro" id="IPR013783">
    <property type="entry name" value="Ig-like_fold"/>
</dbReference>
<feature type="chain" id="PRO_5037803665" evidence="1">
    <location>
        <begin position="23"/>
        <end position="362"/>
    </location>
</feature>
<dbReference type="EMBL" id="JAEUGD010000042">
    <property type="protein sequence ID" value="MBL6446923.1"/>
    <property type="molecule type" value="Genomic_DNA"/>
</dbReference>
<evidence type="ECO:0000313" key="3">
    <source>
        <dbReference type="Proteomes" id="UP000614216"/>
    </source>
</evidence>
<evidence type="ECO:0000256" key="1">
    <source>
        <dbReference type="SAM" id="SignalP"/>
    </source>
</evidence>
<dbReference type="RefSeq" id="WP_202856458.1">
    <property type="nucleotide sequence ID" value="NZ_JAEUGD010000042.1"/>
</dbReference>
<name>A0A937FXP8_9BACT</name>
<keyword evidence="3" id="KW-1185">Reference proteome</keyword>
<feature type="signal peptide" evidence="1">
    <location>
        <begin position="1"/>
        <end position="22"/>
    </location>
</feature>
<evidence type="ECO:0000313" key="2">
    <source>
        <dbReference type="EMBL" id="MBL6446923.1"/>
    </source>
</evidence>
<protein>
    <submittedName>
        <fullName evidence="2">T9SS type A sorting domain-containing protein</fullName>
    </submittedName>
</protein>
<gene>
    <name evidence="2" type="ORF">JMN32_11425</name>
</gene>
<proteinExistence type="predicted"/>
<organism evidence="2 3">
    <name type="scientific">Fulvivirga marina</name>
    <dbReference type="NCBI Taxonomy" id="2494733"/>
    <lineage>
        <taxon>Bacteria</taxon>
        <taxon>Pseudomonadati</taxon>
        <taxon>Bacteroidota</taxon>
        <taxon>Cytophagia</taxon>
        <taxon>Cytophagales</taxon>
        <taxon>Fulvivirgaceae</taxon>
        <taxon>Fulvivirga</taxon>
    </lineage>
</organism>
<reference evidence="2" key="1">
    <citation type="submission" date="2021-01" db="EMBL/GenBank/DDBJ databases">
        <title>Fulvivirga kasyanovii gen. nov., sp nov., a novel member of the phylum Bacteroidetes isolated from seawater in a mussel farm.</title>
        <authorList>
            <person name="Zhao L.-H."/>
            <person name="Wang Z.-J."/>
        </authorList>
    </citation>
    <scope>NUCLEOTIDE SEQUENCE</scope>
    <source>
        <strain evidence="2">29W222</strain>
    </source>
</reference>
<dbReference type="Gene3D" id="2.60.40.10">
    <property type="entry name" value="Immunoglobulins"/>
    <property type="match status" value="1"/>
</dbReference>
<dbReference type="InterPro" id="IPR026444">
    <property type="entry name" value="Secre_tail"/>
</dbReference>
<keyword evidence="1" id="KW-0732">Signal</keyword>
<comment type="caution">
    <text evidence="2">The sequence shown here is derived from an EMBL/GenBank/DDBJ whole genome shotgun (WGS) entry which is preliminary data.</text>
</comment>
<dbReference type="Proteomes" id="UP000614216">
    <property type="component" value="Unassembled WGS sequence"/>
</dbReference>